<reference evidence="2 3" key="1">
    <citation type="submission" date="2016-10" db="EMBL/GenBank/DDBJ databases">
        <authorList>
            <person name="de Groot N.N."/>
        </authorList>
    </citation>
    <scope>NUCLEOTIDE SEQUENCE [LARGE SCALE GENOMIC DNA]</scope>
    <source>
        <strain evidence="2 3">OGL-20</strain>
    </source>
</reference>
<dbReference type="Proteomes" id="UP000182125">
    <property type="component" value="Unassembled WGS sequence"/>
</dbReference>
<feature type="non-terminal residue" evidence="2">
    <location>
        <position position="113"/>
    </location>
</feature>
<dbReference type="Pfam" id="PF13191">
    <property type="entry name" value="AAA_16"/>
    <property type="match status" value="1"/>
</dbReference>
<dbReference type="InterPro" id="IPR041664">
    <property type="entry name" value="AAA_16"/>
</dbReference>
<name>A0A1I0PZ95_9EURY</name>
<dbReference type="Gene3D" id="3.40.50.300">
    <property type="entry name" value="P-loop containing nucleotide triphosphate hydrolases"/>
    <property type="match status" value="1"/>
</dbReference>
<dbReference type="InterPro" id="IPR027417">
    <property type="entry name" value="P-loop_NTPase"/>
</dbReference>
<evidence type="ECO:0000313" key="3">
    <source>
        <dbReference type="Proteomes" id="UP000182125"/>
    </source>
</evidence>
<dbReference type="PANTHER" id="PTHR34301:SF8">
    <property type="entry name" value="ATPASE DOMAIN-CONTAINING PROTEIN"/>
    <property type="match status" value="1"/>
</dbReference>
<organism evidence="2 3">
    <name type="scientific">Thermococcus thioreducens</name>
    <dbReference type="NCBI Taxonomy" id="277988"/>
    <lineage>
        <taxon>Archaea</taxon>
        <taxon>Methanobacteriati</taxon>
        <taxon>Methanobacteriota</taxon>
        <taxon>Thermococci</taxon>
        <taxon>Thermococcales</taxon>
        <taxon>Thermococcaceae</taxon>
        <taxon>Thermococcus</taxon>
    </lineage>
</organism>
<dbReference type="PANTHER" id="PTHR34301">
    <property type="entry name" value="DNA-BINDING PROTEIN-RELATED"/>
    <property type="match status" value="1"/>
</dbReference>
<evidence type="ECO:0000313" key="2">
    <source>
        <dbReference type="EMBL" id="SEW19936.1"/>
    </source>
</evidence>
<sequence length="113" mass="12676">MKPFPETPIIKVEELYGREKEVSQLHQLVLGKKRWAAIIGPRAVGKTSLARAFATHYSSTTGKPAVYSNFAGIHNFTEFVERFGLEGRGKNSSKNTARGRRTRLTTCIINLRI</sequence>
<gene>
    <name evidence="2" type="ORF">SAMN05216170_2034</name>
</gene>
<dbReference type="AlphaFoldDB" id="A0A1I0PZ95"/>
<dbReference type="SUPFAM" id="SSF52540">
    <property type="entry name" value="P-loop containing nucleoside triphosphate hydrolases"/>
    <property type="match status" value="1"/>
</dbReference>
<feature type="domain" description="Orc1-like AAA ATPase" evidence="1">
    <location>
        <begin position="14"/>
        <end position="73"/>
    </location>
</feature>
<evidence type="ECO:0000259" key="1">
    <source>
        <dbReference type="Pfam" id="PF13191"/>
    </source>
</evidence>
<dbReference type="EMBL" id="FOIW01000003">
    <property type="protein sequence ID" value="SEW19936.1"/>
    <property type="molecule type" value="Genomic_DNA"/>
</dbReference>
<accession>A0A1I0PZ95</accession>
<protein>
    <submittedName>
        <fullName evidence="2">AAA ATPase domain-containing protein</fullName>
    </submittedName>
</protein>
<proteinExistence type="predicted"/>